<dbReference type="EMBL" id="UINC01001261">
    <property type="protein sequence ID" value="SUZ75999.1"/>
    <property type="molecule type" value="Genomic_DNA"/>
</dbReference>
<evidence type="ECO:0000313" key="1">
    <source>
        <dbReference type="EMBL" id="SUZ75999.1"/>
    </source>
</evidence>
<dbReference type="Pfam" id="PF08757">
    <property type="entry name" value="CotH"/>
    <property type="match status" value="1"/>
</dbReference>
<dbReference type="InterPro" id="IPR014867">
    <property type="entry name" value="Spore_coat_CotH_CotH2/3/7"/>
</dbReference>
<evidence type="ECO:0008006" key="2">
    <source>
        <dbReference type="Google" id="ProtNLM"/>
    </source>
</evidence>
<proteinExistence type="predicted"/>
<dbReference type="PANTHER" id="PTHR40050:SF1">
    <property type="entry name" value="INNER SPORE COAT PROTEIN H"/>
    <property type="match status" value="1"/>
</dbReference>
<sequence>MVRWQWVFVVSIALVAGCADPKGIDLDAVEGTTTQVQPLEVDTTTTIAATTSTATTTIATPTSPKWQTGSSDYLYDQQMLHTFELTISEDALAEIDGDPSEEVYVEGSLTFEGETVTPIGVRYKGSIGAWVGCLTGGNIFQPDGAKTCTKLSMKIKINWNDNSQTFWGVKKLQFHSMNLDPTQMHERLGYWLFREMGVPAPRATHARLNINGKYVGLYAFVEQIDGRFVDRIFDDGDGNLYKEVWPLDQDGNARERSEFRQALKTNEEDDVTVTHIRTFSKELAAAEKNELPDIAAKWTDIVEVMRWAVVDRAIRNDDGPLHWYCFDGCNNHNFYWYEEPTSGQLHLIPWDLDNSFQNIVSDVSPVTAIADEWGKMSNDCLPFPYGAWQIPQRSAACDRLTGAWATFVTEHDQARAAFLAGPFSEESTRTTLDQWAEQIRDATAEAASTHQDALPVEKWNLALSNLSSALEVARNKG</sequence>
<dbReference type="PROSITE" id="PS51257">
    <property type="entry name" value="PROKAR_LIPOPROTEIN"/>
    <property type="match status" value="1"/>
</dbReference>
<name>A0A381QC70_9ZZZZ</name>
<gene>
    <name evidence="1" type="ORF">METZ01_LOCUS28853</name>
</gene>
<protein>
    <recommendedName>
        <fullName evidence="2">Cellulosomal protein</fullName>
    </recommendedName>
</protein>
<organism evidence="1">
    <name type="scientific">marine metagenome</name>
    <dbReference type="NCBI Taxonomy" id="408172"/>
    <lineage>
        <taxon>unclassified sequences</taxon>
        <taxon>metagenomes</taxon>
        <taxon>ecological metagenomes</taxon>
    </lineage>
</organism>
<reference evidence="1" key="1">
    <citation type="submission" date="2018-05" db="EMBL/GenBank/DDBJ databases">
        <authorList>
            <person name="Lanie J.A."/>
            <person name="Ng W.-L."/>
            <person name="Kazmierczak K.M."/>
            <person name="Andrzejewski T.M."/>
            <person name="Davidsen T.M."/>
            <person name="Wayne K.J."/>
            <person name="Tettelin H."/>
            <person name="Glass J.I."/>
            <person name="Rusch D."/>
            <person name="Podicherti R."/>
            <person name="Tsui H.-C.T."/>
            <person name="Winkler M.E."/>
        </authorList>
    </citation>
    <scope>NUCLEOTIDE SEQUENCE</scope>
</reference>
<accession>A0A381QC70</accession>
<dbReference type="AlphaFoldDB" id="A0A381QC70"/>
<dbReference type="PANTHER" id="PTHR40050">
    <property type="entry name" value="INNER SPORE COAT PROTEIN H"/>
    <property type="match status" value="1"/>
</dbReference>